<dbReference type="EMBL" id="CP036170">
    <property type="protein sequence ID" value="QBF75373.1"/>
    <property type="molecule type" value="Genomic_DNA"/>
</dbReference>
<dbReference type="InterPro" id="IPR047735">
    <property type="entry name" value="GrdX-like"/>
</dbReference>
<evidence type="ECO:0000313" key="2">
    <source>
        <dbReference type="Proteomes" id="UP000289664"/>
    </source>
</evidence>
<evidence type="ECO:0008006" key="3">
    <source>
        <dbReference type="Google" id="ProtNLM"/>
    </source>
</evidence>
<dbReference type="GeneID" id="62696973"/>
<proteinExistence type="predicted"/>
<accession>A0A494WTT1</accession>
<dbReference type="RefSeq" id="WP_009248988.1">
    <property type="nucleotide sequence ID" value="NZ_CP036170.1"/>
</dbReference>
<dbReference type="NCBIfam" id="NF038093">
    <property type="entry name" value="GrdX"/>
    <property type="match status" value="1"/>
</dbReference>
<dbReference type="Proteomes" id="UP000289664">
    <property type="component" value="Chromosome"/>
</dbReference>
<dbReference type="KEGG" id="csci:HDCHBGLK_02782"/>
<name>A0A494WTT1_CLOS5</name>
<protein>
    <recommendedName>
        <fullName evidence="3">GrdX protein</fullName>
    </recommendedName>
</protein>
<gene>
    <name evidence="1" type="ORF">HDCHBGLK_02782</name>
</gene>
<reference evidence="1 2" key="1">
    <citation type="journal article" date="2019" name="Appl. Environ. Microbiol.">
        <title>Clostridium scindens ATCC 35704: integration of nutritional requirements, the complete genome sequence, and global transcriptional responses to bile acids.</title>
        <authorList>
            <person name="Devendran S."/>
            <person name="Shrestha R."/>
            <person name="Alves J.M.P."/>
            <person name="Wolf P.G."/>
            <person name="Ly L."/>
            <person name="Hernandez A.G."/>
            <person name="Mendez-Garcia C."/>
            <person name="Inboden A."/>
            <person name="Wiley J."/>
            <person name="Paul O."/>
            <person name="Allen A."/>
            <person name="Springer E."/>
            <person name="Wright C.L."/>
            <person name="Fields C.J."/>
            <person name="Daniel S.L."/>
            <person name="Ridlon J.M."/>
        </authorList>
    </citation>
    <scope>NUCLEOTIDE SEQUENCE [LARGE SCALE GENOMIC DNA]</scope>
    <source>
        <strain evidence="1 2">ATCC 35704</strain>
    </source>
</reference>
<organism evidence="1 2">
    <name type="scientific">Clostridium scindens (strain ATCC 35704 / DSM 5676 / VPI 13733 / 19)</name>
    <dbReference type="NCBI Taxonomy" id="411468"/>
    <lineage>
        <taxon>Bacteria</taxon>
        <taxon>Bacillati</taxon>
        <taxon>Bacillota</taxon>
        <taxon>Clostridia</taxon>
        <taxon>Lachnospirales</taxon>
        <taxon>Lachnospiraceae</taxon>
    </lineage>
</organism>
<keyword evidence="2" id="KW-1185">Reference proteome</keyword>
<sequence>MSQGNYFIITNNPLVLKKLGETHNVIYQEISYEEVLKEVRDRIHEGHLLLSHPLSGSVKPNETPYKSVMLSKGKGEMDERSLSIIENAIQACGKFQFRSDKYKPEVYADFQLIDWTLIESGLASADAW</sequence>
<evidence type="ECO:0000313" key="1">
    <source>
        <dbReference type="EMBL" id="QBF75373.1"/>
    </source>
</evidence>
<dbReference type="AlphaFoldDB" id="A0A494WTT1"/>
<dbReference type="OrthoDB" id="9815289at2"/>